<dbReference type="InterPro" id="IPR054363">
    <property type="entry name" value="GH95_cat"/>
</dbReference>
<evidence type="ECO:0008006" key="6">
    <source>
        <dbReference type="Google" id="ProtNLM"/>
    </source>
</evidence>
<dbReference type="GO" id="GO:0004560">
    <property type="term" value="F:alpha-L-fucosidase activity"/>
    <property type="evidence" value="ECO:0007669"/>
    <property type="project" value="InterPro"/>
</dbReference>
<organism evidence="4 5">
    <name type="scientific">Apiotrichum porosum</name>
    <dbReference type="NCBI Taxonomy" id="105984"/>
    <lineage>
        <taxon>Eukaryota</taxon>
        <taxon>Fungi</taxon>
        <taxon>Dikarya</taxon>
        <taxon>Basidiomycota</taxon>
        <taxon>Agaricomycotina</taxon>
        <taxon>Tremellomycetes</taxon>
        <taxon>Trichosporonales</taxon>
        <taxon>Trichosporonaceae</taxon>
        <taxon>Apiotrichum</taxon>
    </lineage>
</organism>
<name>A0A427Y1X9_9TREE</name>
<dbReference type="InterPro" id="IPR016518">
    <property type="entry name" value="Alpha-L-fucosidase"/>
</dbReference>
<proteinExistence type="predicted"/>
<dbReference type="Gene3D" id="1.50.10.10">
    <property type="match status" value="1"/>
</dbReference>
<dbReference type="OrthoDB" id="2848340at2759"/>
<gene>
    <name evidence="4" type="ORF">EHS24_006680</name>
</gene>
<comment type="caution">
    <text evidence="4">The sequence shown here is derived from an EMBL/GenBank/DDBJ whole genome shotgun (WGS) entry which is preliminary data.</text>
</comment>
<dbReference type="Pfam" id="PF22124">
    <property type="entry name" value="Glyco_hydro_95_cat"/>
    <property type="match status" value="1"/>
</dbReference>
<sequence length="744" mass="81278">MTASVDDNATTRVWYSSPATRDSMLERALPIGNGRLGALVSNEPCHELLVITDATLWDGCGNELLGDDGQHRYEPSSSSFGTLTQLAHVAIDLPSHTDVTDYHRDLDLSRGVVSARYNHAGIFYVREVFASHPDDLIVLRLGGEGAYTGTISLSGTHGETTSAEDGTIFFAAAFGNNLRYSAAVTAHCKSGTITSSGSQLVLSDCVEVTVIIGGCTDYSSDGSAGYRDTSVDPVIKARRTVTTAGPFGDLLETHVADFSSQFSGFHLSLGRSTDAQRALETANRVVRRGDTDEPDPELEALYVQFGRYLLISSSRNGLPPGLQGPWLDGNNPAWMGDYHNDININMNYWIADRCGLSRNFAPLTEYILSQLPAWTAQTQKCFNHPNNRFRNSSDKIGGWAVAYSTNIYGGQGWWWHPSGNAWLCLNLWEHWEYTQDLEYLRRIFPVIHGACEFWETRLIPFTLDDGTEVLVADKDWSAEHGPEDAYGITYAQELVYSLFTQFCSAATILDQETSYATTIAGLLRRLHLPGLTRSGRLQEWMSDADDLGEKLHRHLSPLIGLFPGDRLTPEASPTDLIRGATLLLEDRGMENFGWACAWRAVCWARLKNADKAYQLIGTNLRPSVGGSTGTAPNLFDMYNGSKGDGDGLFQIDSNFGTAAAVIEMLLYSRPGAIDLLPAVPTAWQSGRATGIGARGGFVVDMSWHKSKVIEATVRSVGGTTTTVTSGDISQDVKLGRGESVTLQF</sequence>
<dbReference type="SUPFAM" id="SSF48208">
    <property type="entry name" value="Six-hairpin glycosidases"/>
    <property type="match status" value="1"/>
</dbReference>
<dbReference type="GeneID" id="39591223"/>
<dbReference type="Pfam" id="PF21307">
    <property type="entry name" value="Glyco_hydro_95_C"/>
    <property type="match status" value="1"/>
</dbReference>
<dbReference type="GO" id="GO:0005975">
    <property type="term" value="P:carbohydrate metabolic process"/>
    <property type="evidence" value="ECO:0007669"/>
    <property type="project" value="InterPro"/>
</dbReference>
<evidence type="ECO:0000259" key="2">
    <source>
        <dbReference type="Pfam" id="PF21307"/>
    </source>
</evidence>
<dbReference type="RefSeq" id="XP_028478535.1">
    <property type="nucleotide sequence ID" value="XM_028622083.1"/>
</dbReference>
<dbReference type="PANTHER" id="PTHR31084:SF3">
    <property type="entry name" value="ALPHA-FUCOSIDASE A"/>
    <property type="match status" value="1"/>
</dbReference>
<dbReference type="InterPro" id="IPR049053">
    <property type="entry name" value="AFCA-like_C"/>
</dbReference>
<keyword evidence="5" id="KW-1185">Reference proteome</keyword>
<evidence type="ECO:0000259" key="1">
    <source>
        <dbReference type="Pfam" id="PF14498"/>
    </source>
</evidence>
<evidence type="ECO:0000313" key="4">
    <source>
        <dbReference type="EMBL" id="RSH85087.1"/>
    </source>
</evidence>
<dbReference type="PANTHER" id="PTHR31084">
    <property type="entry name" value="ALPHA-L-FUCOSIDASE 2"/>
    <property type="match status" value="1"/>
</dbReference>
<dbReference type="InterPro" id="IPR027414">
    <property type="entry name" value="GH95_N_dom"/>
</dbReference>
<dbReference type="EMBL" id="RSCE01000003">
    <property type="protein sequence ID" value="RSH85087.1"/>
    <property type="molecule type" value="Genomic_DNA"/>
</dbReference>
<accession>A0A427Y1X9</accession>
<evidence type="ECO:0000313" key="5">
    <source>
        <dbReference type="Proteomes" id="UP000279236"/>
    </source>
</evidence>
<reference evidence="4 5" key="1">
    <citation type="submission" date="2018-11" db="EMBL/GenBank/DDBJ databases">
        <title>Genome sequence of Apiotrichum porosum DSM 27194.</title>
        <authorList>
            <person name="Aliyu H."/>
            <person name="Gorte O."/>
            <person name="Ochsenreither K."/>
        </authorList>
    </citation>
    <scope>NUCLEOTIDE SEQUENCE [LARGE SCALE GENOMIC DNA]</scope>
    <source>
        <strain evidence="4 5">DSM 27194</strain>
    </source>
</reference>
<dbReference type="Pfam" id="PF14498">
    <property type="entry name" value="Glyco_hyd_65N_2"/>
    <property type="match status" value="2"/>
</dbReference>
<dbReference type="InterPro" id="IPR012341">
    <property type="entry name" value="6hp_glycosidase-like_sf"/>
</dbReference>
<feature type="domain" description="Glycosyl hydrolase family 95 N-terminal" evidence="1">
    <location>
        <begin position="83"/>
        <end position="220"/>
    </location>
</feature>
<feature type="domain" description="Glycosyl hydrolase family 95 N-terminal" evidence="1">
    <location>
        <begin position="14"/>
        <end position="61"/>
    </location>
</feature>
<feature type="domain" description="Glycosyl hydrolase family 95 catalytic" evidence="3">
    <location>
        <begin position="248"/>
        <end position="665"/>
    </location>
</feature>
<dbReference type="Proteomes" id="UP000279236">
    <property type="component" value="Unassembled WGS sequence"/>
</dbReference>
<feature type="domain" description="Alpha fucosidase A-like C-terminal" evidence="2">
    <location>
        <begin position="668"/>
        <end position="727"/>
    </location>
</feature>
<dbReference type="PIRSF" id="PIRSF007663">
    <property type="entry name" value="UCP007663"/>
    <property type="match status" value="1"/>
</dbReference>
<dbReference type="InterPro" id="IPR008928">
    <property type="entry name" value="6-hairpin_glycosidase_sf"/>
</dbReference>
<evidence type="ECO:0000259" key="3">
    <source>
        <dbReference type="Pfam" id="PF22124"/>
    </source>
</evidence>
<protein>
    <recommendedName>
        <fullName evidence="6">Glycosyl hydrolase family 95 N-terminal domain-containing protein</fullName>
    </recommendedName>
</protein>
<dbReference type="AlphaFoldDB" id="A0A427Y1X9"/>